<dbReference type="Pfam" id="PF12400">
    <property type="entry name" value="STIMATE"/>
    <property type="match status" value="1"/>
</dbReference>
<dbReference type="InterPro" id="IPR016186">
    <property type="entry name" value="C-type_lectin-like/link_sf"/>
</dbReference>
<dbReference type="HOGENOM" id="CLU_248435_0_0_1"/>
<dbReference type="Gene3D" id="1.20.1250.20">
    <property type="entry name" value="MFS general substrate transporter like domains"/>
    <property type="match status" value="2"/>
</dbReference>
<protein>
    <submittedName>
        <fullName evidence="1">Uncharacterized protein</fullName>
    </submittedName>
</protein>
<gene>
    <name evidence="1" type="ORF">YQE_11319</name>
</gene>
<reference evidence="1" key="1">
    <citation type="journal article" date="2013" name="Genome Biol.">
        <title>Draft genome of the mountain pine beetle, Dendroctonus ponderosae Hopkins, a major forest pest.</title>
        <authorList>
            <person name="Keeling C.I."/>
            <person name="Yuen M.M."/>
            <person name="Liao N.Y."/>
            <person name="Docking T.R."/>
            <person name="Chan S.K."/>
            <person name="Taylor G.A."/>
            <person name="Palmquist D.L."/>
            <person name="Jackman S.D."/>
            <person name="Nguyen A."/>
            <person name="Li M."/>
            <person name="Henderson H."/>
            <person name="Janes J.K."/>
            <person name="Zhao Y."/>
            <person name="Pandoh P."/>
            <person name="Moore R."/>
            <person name="Sperling F.A."/>
            <person name="Huber D.P."/>
            <person name="Birol I."/>
            <person name="Jones S.J."/>
            <person name="Bohlmann J."/>
        </authorList>
    </citation>
    <scope>NUCLEOTIDE SEQUENCE</scope>
</reference>
<feature type="non-terminal residue" evidence="1">
    <location>
        <position position="1"/>
    </location>
</feature>
<dbReference type="CDD" id="cd00037">
    <property type="entry name" value="CLECT"/>
    <property type="match status" value="1"/>
</dbReference>
<dbReference type="EMBL" id="KB741247">
    <property type="protein sequence ID" value="ENN72028.1"/>
    <property type="molecule type" value="Genomic_DNA"/>
</dbReference>
<dbReference type="SUPFAM" id="SSF56436">
    <property type="entry name" value="C-type lectin-like"/>
    <property type="match status" value="1"/>
</dbReference>
<dbReference type="GO" id="GO:0016020">
    <property type="term" value="C:membrane"/>
    <property type="evidence" value="ECO:0007669"/>
    <property type="project" value="TreeGrafter"/>
</dbReference>
<dbReference type="InterPro" id="IPR001304">
    <property type="entry name" value="C-type_lectin-like"/>
</dbReference>
<dbReference type="Pfam" id="PF07690">
    <property type="entry name" value="MFS_1"/>
    <property type="match status" value="2"/>
</dbReference>
<dbReference type="SMART" id="SM00034">
    <property type="entry name" value="CLECT"/>
    <property type="match status" value="1"/>
</dbReference>
<dbReference type="PROSITE" id="PS50041">
    <property type="entry name" value="C_TYPE_LECTIN_2"/>
    <property type="match status" value="1"/>
</dbReference>
<dbReference type="GO" id="GO:0022857">
    <property type="term" value="F:transmembrane transporter activity"/>
    <property type="evidence" value="ECO:0007669"/>
    <property type="project" value="InterPro"/>
</dbReference>
<accession>N6T394</accession>
<proteinExistence type="predicted"/>
<dbReference type="OrthoDB" id="6499973at2759"/>
<dbReference type="PANTHER" id="PTHR31735:SF1">
    <property type="entry name" value="VACUOLAR MEMBRANE PROTEIN YPL162C"/>
    <property type="match status" value="1"/>
</dbReference>
<sequence length="1506" mass="166964">MMAIYLGIVVALFAYEVAAGASNARFYISDDKMPYFTAVHICQSLNMRLLRPESGLDTVFTSTVFPEAVDFALNEADEFGEMRMQFWYLTSPEPGPQSLCNQISVLYSNGERTLQTDQDLCLEPKQFICERPGLSRALVSNFAVSSELPLSFMEAAKACGVHNSYLAYVRSELENRELTQQIKSTTDAQKRLFWLGGVHIKSNRDFRWFPSNKYLVYANWKHHRTPPKGAGCIAVAFGQADVSSPWVGLPCNTELPFVCRSAPPKKTSLQVWIPNPEKTSDAMRALLGAETHGGWGYVVVAATVVIFSVTVMPTAAFGLVYGDFLKSIGDETTGTTLSNGIFSTVYSFTGLLANGLLGRYSYRTVGLIGSIAFIQGAVGLIFSQTLFQLIICYGLIQGKWVELRLGFGLLMPSSLSAFNAYFDKRMAVMMSICQALMIAFSMGVPQLAAWSMVTFGFRGTLLGLAVLSCLSLPAVASLQPVEKHLRKVALQMGSESKLAKKSVSIDMPLQSPQEKPLMPLGGSLRSLQQHQGRRRMSMLSLGDRVASVISIHQDISKEEVEEEVALTFWQSFKKSMDMSLLKDAKYLNISIGLALAFTADMAFISIMPLMLGNIGFQPQDIASMMAVFFGSDLLSRILLTIMSSVVRFKSRHLILFTSILIALSRTAFVLNDSYMWKVVFLGILGFLRCFIQTPLPLVFSEEYQDRFPTAYSLFMALNGVVSLICGPLMMSSNLVRMEATKKTGAEEENYELVPPDGGWGYVVAAAMVVIFNVTILPISAFGLIYGEFLRNLGDETTGITVSNGVFNIVSSFTGKVSRQISQTLKLPLLTRNHCQRPSEPILLPEDRSHWLCTFCSGRIQHHFPPKPPADDHLIRGDSGYSSPALFRSREFHRFPIPGIAAGLVIPAIMSAFNSYFDKKMNFVMSGAQSFMVAFNSCVPPLAAWSMTTFGFRGTLIGLALMSCLSIPAACTLHPVERYLKKVPVDRTGTVIIMEELAESKNANTETSQAEPLMVQETPLSASQKSLQAPHLNRRTSAVSLGGRIASVATLDEPHASHPDLWKVTVRSFVRSIDLSLLKSAKYVNISVGLGLCFAGDITFISIAPMILGNLGFSTQQIGTMMAVFFGCDFAARILLTVISSVVRFRNRVLFLFAAGLTVMARTGLVLQDGYIWKLVFLGIIGFLRCFIHTPIPLVLAEEYPQKFSSAFSLSMAVSGSVMMFLSLIIVPIIPNPMNSNVLAQMGPRRYRGGLHCDKDALTDMFGWFLQVLLAGLAFTCLIAKRFCEPRMHRRSWQIWFYDTSKQGMGAMAIHLANVWLAGQYQGDPCTWYLINFLLDSSMGLLIIFVGIRTCQHLSRRKGWDAINFGEYGKPPNVNAWLAQCCLYVGLMIIVKVSITLFMQLNFWENVKDFILSPIDNPKVELAFVMLIIPFFVNMLMFWVTDNFLMYRDPAKRRRDSSEVSLLEKAKVKYRSLRKKKSDSESDILLSADDELLDAEHGPFVGAAVHA</sequence>
<dbReference type="InterPro" id="IPR011701">
    <property type="entry name" value="MFS"/>
</dbReference>
<name>N6T394_DENPD</name>
<dbReference type="Pfam" id="PF00059">
    <property type="entry name" value="Lectin_C"/>
    <property type="match status" value="1"/>
</dbReference>
<organism evidence="1">
    <name type="scientific">Dendroctonus ponderosae</name>
    <name type="common">Mountain pine beetle</name>
    <dbReference type="NCBI Taxonomy" id="77166"/>
    <lineage>
        <taxon>Eukaryota</taxon>
        <taxon>Metazoa</taxon>
        <taxon>Ecdysozoa</taxon>
        <taxon>Arthropoda</taxon>
        <taxon>Hexapoda</taxon>
        <taxon>Insecta</taxon>
        <taxon>Pterygota</taxon>
        <taxon>Neoptera</taxon>
        <taxon>Endopterygota</taxon>
        <taxon>Coleoptera</taxon>
        <taxon>Polyphaga</taxon>
        <taxon>Cucujiformia</taxon>
        <taxon>Curculionidae</taxon>
        <taxon>Scolytinae</taxon>
        <taxon>Dendroctonus</taxon>
    </lineage>
</organism>
<dbReference type="InterPro" id="IPR036259">
    <property type="entry name" value="MFS_trans_sf"/>
</dbReference>
<dbReference type="Gene3D" id="3.10.100.10">
    <property type="entry name" value="Mannose-Binding Protein A, subunit A"/>
    <property type="match status" value="1"/>
</dbReference>
<dbReference type="InterPro" id="IPR016187">
    <property type="entry name" value="CTDL_fold"/>
</dbReference>
<evidence type="ECO:0000313" key="1">
    <source>
        <dbReference type="EMBL" id="ENN72028.1"/>
    </source>
</evidence>
<dbReference type="InterPro" id="IPR022127">
    <property type="entry name" value="STIMATE/YPL162C"/>
</dbReference>
<dbReference type="SUPFAM" id="SSF103473">
    <property type="entry name" value="MFS general substrate transporter"/>
    <property type="match status" value="2"/>
</dbReference>
<dbReference type="PANTHER" id="PTHR31735">
    <property type="entry name" value="VACUOLAR MEMBRANE PROTEIN YPL162C"/>
    <property type="match status" value="1"/>
</dbReference>